<dbReference type="Proteomes" id="UP000244168">
    <property type="component" value="Unassembled WGS sequence"/>
</dbReference>
<gene>
    <name evidence="1" type="ORF">C8P68_105181</name>
</gene>
<comment type="caution">
    <text evidence="1">The sequence shown here is derived from an EMBL/GenBank/DDBJ whole genome shotgun (WGS) entry which is preliminary data.</text>
</comment>
<organism evidence="1 2">
    <name type="scientific">Mucilaginibacter yixingensis</name>
    <dbReference type="NCBI Taxonomy" id="1295612"/>
    <lineage>
        <taxon>Bacteria</taxon>
        <taxon>Pseudomonadati</taxon>
        <taxon>Bacteroidota</taxon>
        <taxon>Sphingobacteriia</taxon>
        <taxon>Sphingobacteriales</taxon>
        <taxon>Sphingobacteriaceae</taxon>
        <taxon>Mucilaginibacter</taxon>
    </lineage>
</organism>
<protein>
    <submittedName>
        <fullName evidence="1">Uncharacterized protein</fullName>
    </submittedName>
</protein>
<dbReference type="EMBL" id="QAOQ01000005">
    <property type="protein sequence ID" value="PTQ95675.1"/>
    <property type="molecule type" value="Genomic_DNA"/>
</dbReference>
<reference evidence="1 2" key="1">
    <citation type="submission" date="2018-04" db="EMBL/GenBank/DDBJ databases">
        <title>Genomic Encyclopedia of Archaeal and Bacterial Type Strains, Phase II (KMG-II): from individual species to whole genera.</title>
        <authorList>
            <person name="Goeker M."/>
        </authorList>
    </citation>
    <scope>NUCLEOTIDE SEQUENCE [LARGE SCALE GENOMIC DNA]</scope>
    <source>
        <strain evidence="1 2">DSM 26809</strain>
    </source>
</reference>
<proteinExistence type="predicted"/>
<evidence type="ECO:0000313" key="2">
    <source>
        <dbReference type="Proteomes" id="UP000244168"/>
    </source>
</evidence>
<evidence type="ECO:0000313" key="1">
    <source>
        <dbReference type="EMBL" id="PTQ95675.1"/>
    </source>
</evidence>
<keyword evidence="2" id="KW-1185">Reference proteome</keyword>
<dbReference type="AlphaFoldDB" id="A0A2T5J891"/>
<sequence>MKTNQSVNKLIERFDKELKKILLNDLKATKAQNIINGIKGKINNQLSAA</sequence>
<dbReference type="RefSeq" id="WP_170113629.1">
    <property type="nucleotide sequence ID" value="NZ_CP160205.1"/>
</dbReference>
<name>A0A2T5J891_9SPHI</name>
<accession>A0A2T5J891</accession>